<organism evidence="8 9">
    <name type="scientific">Segniliparus rugosus (strain ATCC BAA-974 / DSM 45345 / CCUG 50838 / CIP 108380 / JCM 13579 / CDC 945)</name>
    <dbReference type="NCBI Taxonomy" id="679197"/>
    <lineage>
        <taxon>Bacteria</taxon>
        <taxon>Bacillati</taxon>
        <taxon>Actinomycetota</taxon>
        <taxon>Actinomycetes</taxon>
        <taxon>Mycobacteriales</taxon>
        <taxon>Segniliparaceae</taxon>
        <taxon>Segniliparus</taxon>
    </lineage>
</organism>
<feature type="transmembrane region" description="Helical" evidence="6">
    <location>
        <begin position="103"/>
        <end position="124"/>
    </location>
</feature>
<accession>E5XUZ8</accession>
<name>E5XUZ8_SEGRC</name>
<evidence type="ECO:0000256" key="3">
    <source>
        <dbReference type="ARBA" id="ARBA00022692"/>
    </source>
</evidence>
<gene>
    <name evidence="8" type="ORF">HMPREF9336_03320</name>
</gene>
<comment type="similarity">
    <text evidence="2">Belongs to the GtrA family.</text>
</comment>
<dbReference type="Proteomes" id="UP000004816">
    <property type="component" value="Unassembled WGS sequence"/>
</dbReference>
<feature type="transmembrane region" description="Helical" evidence="6">
    <location>
        <begin position="136"/>
        <end position="157"/>
    </location>
</feature>
<dbReference type="InterPro" id="IPR051401">
    <property type="entry name" value="GtrA_CellWall_Glycosyl"/>
</dbReference>
<protein>
    <recommendedName>
        <fullName evidence="7">GtrA/DPMS transmembrane domain-containing protein</fullName>
    </recommendedName>
</protein>
<keyword evidence="5 6" id="KW-0472">Membrane</keyword>
<dbReference type="GO" id="GO:0000271">
    <property type="term" value="P:polysaccharide biosynthetic process"/>
    <property type="evidence" value="ECO:0007669"/>
    <property type="project" value="InterPro"/>
</dbReference>
<feature type="domain" description="GtrA/DPMS transmembrane" evidence="7">
    <location>
        <begin position="39"/>
        <end position="165"/>
    </location>
</feature>
<evidence type="ECO:0000313" key="9">
    <source>
        <dbReference type="Proteomes" id="UP000004816"/>
    </source>
</evidence>
<dbReference type="STRING" id="679197.HMPREF9336_03320"/>
<dbReference type="GO" id="GO:0005886">
    <property type="term" value="C:plasma membrane"/>
    <property type="evidence" value="ECO:0007669"/>
    <property type="project" value="TreeGrafter"/>
</dbReference>
<evidence type="ECO:0000256" key="5">
    <source>
        <dbReference type="ARBA" id="ARBA00023136"/>
    </source>
</evidence>
<proteinExistence type="inferred from homology"/>
<keyword evidence="9" id="KW-1185">Reference proteome</keyword>
<feature type="transmembrane region" description="Helical" evidence="6">
    <location>
        <begin position="37"/>
        <end position="60"/>
    </location>
</feature>
<keyword evidence="4 6" id="KW-1133">Transmembrane helix</keyword>
<dbReference type="RefSeq" id="WP_007472236.1">
    <property type="nucleotide sequence ID" value="NZ_KI391953.1"/>
</dbReference>
<keyword evidence="3 6" id="KW-0812">Transmembrane</keyword>
<dbReference type="EMBL" id="ACZI02000001">
    <property type="protein sequence ID" value="EFV11834.1"/>
    <property type="molecule type" value="Genomic_DNA"/>
</dbReference>
<reference evidence="8 9" key="1">
    <citation type="journal article" date="2011" name="Stand. Genomic Sci.">
        <title>High quality draft genome sequence of Segniliparus rugosus CDC 945(T)= (ATCC BAA-974(T)).</title>
        <authorList>
            <person name="Earl A.M."/>
            <person name="Desjardins C.A."/>
            <person name="Fitzgerald M.G."/>
            <person name="Arachchi H.M."/>
            <person name="Zeng Q."/>
            <person name="Mehta T."/>
            <person name="Griggs A."/>
            <person name="Birren B.W."/>
            <person name="Toney N.C."/>
            <person name="Carr J."/>
            <person name="Posey J."/>
            <person name="Butler W.R."/>
        </authorList>
    </citation>
    <scope>NUCLEOTIDE SEQUENCE [LARGE SCALE GENOMIC DNA]</scope>
    <source>
        <strain evidence="9">ATCC BAA-974 / DSM 45345 / CCUG 50838 / CIP 108380 / JCM 13579 / CDC 945</strain>
    </source>
</reference>
<dbReference type="HOGENOM" id="CLU_083873_0_0_11"/>
<comment type="caution">
    <text evidence="8">The sequence shown here is derived from an EMBL/GenBank/DDBJ whole genome shotgun (WGS) entry which is preliminary data.</text>
</comment>
<evidence type="ECO:0000259" key="7">
    <source>
        <dbReference type="Pfam" id="PF04138"/>
    </source>
</evidence>
<feature type="transmembrane region" description="Helical" evidence="6">
    <location>
        <begin position="72"/>
        <end position="91"/>
    </location>
</feature>
<evidence type="ECO:0000256" key="4">
    <source>
        <dbReference type="ARBA" id="ARBA00022989"/>
    </source>
</evidence>
<dbReference type="InterPro" id="IPR007267">
    <property type="entry name" value="GtrA_DPMS_TM"/>
</dbReference>
<dbReference type="Pfam" id="PF04138">
    <property type="entry name" value="GtrA_DPMS_TM"/>
    <property type="match status" value="1"/>
</dbReference>
<comment type="subcellular location">
    <subcellularLocation>
        <location evidence="1">Membrane</location>
        <topology evidence="1">Multi-pass membrane protein</topology>
    </subcellularLocation>
</comment>
<dbReference type="PANTHER" id="PTHR38459">
    <property type="entry name" value="PROPHAGE BACTOPRENOL-LINKED GLUCOSE TRANSLOCASE HOMOLOG"/>
    <property type="match status" value="1"/>
</dbReference>
<evidence type="ECO:0000256" key="6">
    <source>
        <dbReference type="SAM" id="Phobius"/>
    </source>
</evidence>
<sequence length="187" mass="21048">MSDTDHQSHEPAEVIERAVLRLLPGPLQRFLVRHHELIKFAVVGATTFVFDMAIYYGLIFTALDTKHTTAKVVSGILATVLSYILNSEWSFKHRGGRQRHHEALLFFVISGIGVLLAAAPIWVAHNLCGLAQDKSLRIGVIDFMLAYVIGNFLQMAFRFWALRKFAYPVLLDELPPEDSEEPSSLKT</sequence>
<dbReference type="PANTHER" id="PTHR38459:SF1">
    <property type="entry name" value="PROPHAGE BACTOPRENOL-LINKED GLUCOSE TRANSLOCASE HOMOLOG"/>
    <property type="match status" value="1"/>
</dbReference>
<evidence type="ECO:0000256" key="1">
    <source>
        <dbReference type="ARBA" id="ARBA00004141"/>
    </source>
</evidence>
<evidence type="ECO:0000256" key="2">
    <source>
        <dbReference type="ARBA" id="ARBA00009399"/>
    </source>
</evidence>
<evidence type="ECO:0000313" key="8">
    <source>
        <dbReference type="EMBL" id="EFV11834.1"/>
    </source>
</evidence>
<dbReference type="AlphaFoldDB" id="E5XUZ8"/>
<dbReference type="eggNOG" id="COG2246">
    <property type="taxonomic scope" value="Bacteria"/>
</dbReference>